<dbReference type="PANTHER" id="PTHR25462">
    <property type="entry name" value="BONUS, ISOFORM C-RELATED"/>
    <property type="match status" value="1"/>
</dbReference>
<name>A0A6J8CWZ3_MYTCO</name>
<sequence length="744" mass="85756">MDKEDQRRFVVIGTVILEVVEPLLKQRLENDVQSHGFKSFYDFINSPPTIHILFHLRHRNTWCCKDELYCRNFSTLPLNYQQWDLLYQEKASHHNCHCNYKANSLHVDDLDISLMFLILLNCCKLTSFEETCIVKLRQFKQDYLSVNTKGAITQNEYNSFWKELEACVQQLDTSKQEDLVRIVNRPFDENLHKTYMQILVDISGVFQQRVSTRGIDIQKEMQVQEEKQDEENKSTNPLCKSCSFRNWNLLASKWCLQCEEALCDTCVQHHTASKMLRSHGVVPIKEYVEHKNLIKSFCGKHEMIFQFFCESHSIPLCIKCVSEKHQACDIAPIVEKINVSTWSAESEFEKVQKLLQNIQLLRNSVTKQQDSEEKERRKMDESLAKAFVDIKTRVLDEMNDRKRRAEEISMKLLLQEKAIDSILRDWQGVSANTWMFSINNDVKEHENMYLELAKEIKTMSNGIDIDKWKNSVTSFRIGSTASHCDIQSSLNIKHLQLKEVANFEILKGSNENQIFGCAILSRKEVCFADRGNNRLILMNSKGYQKIVKLPCSPADVTVLSATKIAVSLMEMRTIVILNTEKWTLESPIFKEEKGIAGLSFYQDQFVVRTESGYVFLTQKGKVISKIENIGPKMPYVAMANKTICMAKWDENEVQCRDFTGKKVWVYKKESVLKTPNGVCTDRDGNVFVAGSKTNNVIVISADGKQSKELLKGQIIFPIAIDFDKEVRNLLVCSATGNAKLFAVY</sequence>
<keyword evidence="1" id="KW-0479">Metal-binding</keyword>
<dbReference type="Proteomes" id="UP000507470">
    <property type="component" value="Unassembled WGS sequence"/>
</dbReference>
<dbReference type="CDD" id="cd19776">
    <property type="entry name" value="Bbox2_TRIM25_C-IV"/>
    <property type="match status" value="1"/>
</dbReference>
<keyword evidence="1" id="KW-0863">Zinc-finger</keyword>
<evidence type="ECO:0000313" key="3">
    <source>
        <dbReference type="EMBL" id="CAC5400131.1"/>
    </source>
</evidence>
<feature type="domain" description="B box-type" evidence="2">
    <location>
        <begin position="234"/>
        <end position="284"/>
    </location>
</feature>
<dbReference type="SUPFAM" id="SSF57845">
    <property type="entry name" value="B-box zinc-binding domain"/>
    <property type="match status" value="1"/>
</dbReference>
<dbReference type="Gene3D" id="2.120.10.30">
    <property type="entry name" value="TolB, C-terminal domain"/>
    <property type="match status" value="1"/>
</dbReference>
<reference evidence="3 4" key="1">
    <citation type="submission" date="2020-06" db="EMBL/GenBank/DDBJ databases">
        <authorList>
            <person name="Li R."/>
            <person name="Bekaert M."/>
        </authorList>
    </citation>
    <scope>NUCLEOTIDE SEQUENCE [LARGE SCALE GENOMIC DNA]</scope>
    <source>
        <strain evidence="4">wild</strain>
    </source>
</reference>
<dbReference type="PROSITE" id="PS50119">
    <property type="entry name" value="ZF_BBOX"/>
    <property type="match status" value="1"/>
</dbReference>
<proteinExistence type="predicted"/>
<keyword evidence="4" id="KW-1185">Reference proteome</keyword>
<dbReference type="SMART" id="SM00336">
    <property type="entry name" value="BBOX"/>
    <property type="match status" value="2"/>
</dbReference>
<organism evidence="3 4">
    <name type="scientific">Mytilus coruscus</name>
    <name type="common">Sea mussel</name>
    <dbReference type="NCBI Taxonomy" id="42192"/>
    <lineage>
        <taxon>Eukaryota</taxon>
        <taxon>Metazoa</taxon>
        <taxon>Spiralia</taxon>
        <taxon>Lophotrochozoa</taxon>
        <taxon>Mollusca</taxon>
        <taxon>Bivalvia</taxon>
        <taxon>Autobranchia</taxon>
        <taxon>Pteriomorphia</taxon>
        <taxon>Mytilida</taxon>
        <taxon>Mytiloidea</taxon>
        <taxon>Mytilidae</taxon>
        <taxon>Mytilinae</taxon>
        <taxon>Mytilus</taxon>
    </lineage>
</organism>
<accession>A0A6J8CWZ3</accession>
<dbReference type="AlphaFoldDB" id="A0A6J8CWZ3"/>
<dbReference type="EMBL" id="CACVKT020006170">
    <property type="protein sequence ID" value="CAC5400131.1"/>
    <property type="molecule type" value="Genomic_DNA"/>
</dbReference>
<dbReference type="Gene3D" id="3.30.160.60">
    <property type="entry name" value="Classic Zinc Finger"/>
    <property type="match status" value="1"/>
</dbReference>
<dbReference type="Gene3D" id="4.10.830.40">
    <property type="match status" value="1"/>
</dbReference>
<dbReference type="PANTHER" id="PTHR25462:SF296">
    <property type="entry name" value="MEIOTIC P26, ISOFORM F"/>
    <property type="match status" value="1"/>
</dbReference>
<dbReference type="GO" id="GO:0008270">
    <property type="term" value="F:zinc ion binding"/>
    <property type="evidence" value="ECO:0007669"/>
    <property type="project" value="UniProtKB-KW"/>
</dbReference>
<gene>
    <name evidence="3" type="ORF">MCOR_34345</name>
</gene>
<dbReference type="InterPro" id="IPR047153">
    <property type="entry name" value="TRIM45/56/19-like"/>
</dbReference>
<dbReference type="InterPro" id="IPR000315">
    <property type="entry name" value="Znf_B-box"/>
</dbReference>
<evidence type="ECO:0000256" key="1">
    <source>
        <dbReference type="PROSITE-ProRule" id="PRU00024"/>
    </source>
</evidence>
<keyword evidence="1" id="KW-0862">Zinc</keyword>
<dbReference type="SUPFAM" id="SSF101898">
    <property type="entry name" value="NHL repeat"/>
    <property type="match status" value="1"/>
</dbReference>
<evidence type="ECO:0000259" key="2">
    <source>
        <dbReference type="PROSITE" id="PS50119"/>
    </source>
</evidence>
<dbReference type="CDD" id="cd19757">
    <property type="entry name" value="Bbox1"/>
    <property type="match status" value="1"/>
</dbReference>
<dbReference type="InterPro" id="IPR011042">
    <property type="entry name" value="6-blade_b-propeller_TolB-like"/>
</dbReference>
<protein>
    <recommendedName>
        <fullName evidence="2">B box-type domain-containing protein</fullName>
    </recommendedName>
</protein>
<evidence type="ECO:0000313" key="4">
    <source>
        <dbReference type="Proteomes" id="UP000507470"/>
    </source>
</evidence>